<dbReference type="PANTHER" id="PTHR15440:SF0">
    <property type="entry name" value="PROTEIN XRP2"/>
    <property type="match status" value="1"/>
</dbReference>
<keyword evidence="3" id="KW-0342">GTP-binding</keyword>
<gene>
    <name evidence="6" type="ORF">AMSG_10468</name>
</gene>
<keyword evidence="2 3" id="KW-0547">Nucleotide-binding</keyword>
<dbReference type="InterPro" id="IPR039093">
    <property type="entry name" value="XRP2"/>
</dbReference>
<dbReference type="RefSeq" id="XP_013753626.1">
    <property type="nucleotide sequence ID" value="XM_013898172.1"/>
</dbReference>
<dbReference type="GO" id="GO:0005525">
    <property type="term" value="F:GTP binding"/>
    <property type="evidence" value="ECO:0007669"/>
    <property type="project" value="UniProtKB-KW"/>
</dbReference>
<dbReference type="SMART" id="SM00673">
    <property type="entry name" value="CARP"/>
    <property type="match status" value="2"/>
</dbReference>
<dbReference type="GO" id="GO:0006892">
    <property type="term" value="P:post-Golgi vesicle-mediated transport"/>
    <property type="evidence" value="ECO:0007669"/>
    <property type="project" value="TreeGrafter"/>
</dbReference>
<keyword evidence="7" id="KW-1185">Reference proteome</keyword>
<dbReference type="InterPro" id="IPR016098">
    <property type="entry name" value="CAP/MinC_C"/>
</dbReference>
<dbReference type="PROSITE" id="PS51329">
    <property type="entry name" value="C_CAP_COFACTOR_C"/>
    <property type="match status" value="1"/>
</dbReference>
<sequence>MSTGKRKLNKADFMFKKRTNEVLVKAPGAVAGQQFMVADLSGCTVYVLDHSAVVTADACSDCTLVFGPVEGSFFLRDCTNCTVIVAAGQLRTRDCRDCDIFLFAASDPIIEASTAMVFHHYNAAYPGLSAHFAAAGLDPAVNRWTAMYDFSREDDSLDQPHYTILDTPDADPAWAPAAFALPGPDAPPPDTPIALLDNSAFVYSPDSATVVPLPAPAQDSAQEPALQPAHQPASQPAADPPSASPFTAAVAAAPDSAQGDDGSPVATAAARARAFIANLEASAAEATAAQKADAADQLAAFTAERQARIDAAHTANADAEAALALAQAPSSNSADSWSASLLLALTSAPPS</sequence>
<proteinExistence type="inferred from homology"/>
<dbReference type="PANTHER" id="PTHR15440">
    <property type="entry name" value="XRP2 PROTEIN"/>
    <property type="match status" value="1"/>
</dbReference>
<dbReference type="AlphaFoldDB" id="A0A0L0DR29"/>
<dbReference type="GO" id="GO:0005096">
    <property type="term" value="F:GTPase activator activity"/>
    <property type="evidence" value="ECO:0007669"/>
    <property type="project" value="InterPro"/>
</dbReference>
<dbReference type="GeneID" id="25568684"/>
<feature type="region of interest" description="Disordered" evidence="4">
    <location>
        <begin position="212"/>
        <end position="246"/>
    </location>
</feature>
<evidence type="ECO:0000259" key="5">
    <source>
        <dbReference type="PROSITE" id="PS51329"/>
    </source>
</evidence>
<dbReference type="EMBL" id="GL349490">
    <property type="protein sequence ID" value="KNC54471.1"/>
    <property type="molecule type" value="Genomic_DNA"/>
</dbReference>
<feature type="binding site" evidence="3">
    <location>
        <begin position="71"/>
        <end position="72"/>
    </location>
    <ligand>
        <name>GTP</name>
        <dbReference type="ChEBI" id="CHEBI:37565"/>
    </ligand>
</feature>
<dbReference type="eggNOG" id="KOG2512">
    <property type="taxonomic scope" value="Eukaryota"/>
</dbReference>
<accession>A0A0L0DR29</accession>
<reference evidence="6 7" key="1">
    <citation type="submission" date="2010-05" db="EMBL/GenBank/DDBJ databases">
        <title>The Genome Sequence of Thecamonas trahens ATCC 50062.</title>
        <authorList>
            <consortium name="The Broad Institute Genome Sequencing Platform"/>
            <person name="Russ C."/>
            <person name="Cuomo C."/>
            <person name="Shea T."/>
            <person name="Young S.K."/>
            <person name="Zeng Q."/>
            <person name="Koehrsen M."/>
            <person name="Haas B."/>
            <person name="Borodovsky M."/>
            <person name="Guigo R."/>
            <person name="Alvarado L."/>
            <person name="Berlin A."/>
            <person name="Bochicchio J."/>
            <person name="Borenstein D."/>
            <person name="Chapman S."/>
            <person name="Chen Z."/>
            <person name="Freedman E."/>
            <person name="Gellesch M."/>
            <person name="Goldberg J."/>
            <person name="Griggs A."/>
            <person name="Gujja S."/>
            <person name="Heilman E."/>
            <person name="Heiman D."/>
            <person name="Hepburn T."/>
            <person name="Howarth C."/>
            <person name="Jen D."/>
            <person name="Larson L."/>
            <person name="Mehta T."/>
            <person name="Park D."/>
            <person name="Pearson M."/>
            <person name="Roberts A."/>
            <person name="Saif S."/>
            <person name="Shenoy N."/>
            <person name="Sisk P."/>
            <person name="Stolte C."/>
            <person name="Sykes S."/>
            <person name="Thomson T."/>
            <person name="Walk T."/>
            <person name="White J."/>
            <person name="Yandava C."/>
            <person name="Burger G."/>
            <person name="Gray M.W."/>
            <person name="Holland P.W.H."/>
            <person name="King N."/>
            <person name="Lang F.B.F."/>
            <person name="Roger A.J."/>
            <person name="Ruiz-Trillo I."/>
            <person name="Lander E."/>
            <person name="Nusbaum C."/>
        </authorList>
    </citation>
    <scope>NUCLEOTIDE SEQUENCE [LARGE SCALE GENOMIC DNA]</scope>
    <source>
        <strain evidence="6 7">ATCC 50062</strain>
    </source>
</reference>
<organism evidence="6 7">
    <name type="scientific">Thecamonas trahens ATCC 50062</name>
    <dbReference type="NCBI Taxonomy" id="461836"/>
    <lineage>
        <taxon>Eukaryota</taxon>
        <taxon>Apusozoa</taxon>
        <taxon>Apusomonadida</taxon>
        <taxon>Apusomonadidae</taxon>
        <taxon>Thecamonas</taxon>
    </lineage>
</organism>
<dbReference type="Gene3D" id="2.160.20.70">
    <property type="match status" value="1"/>
</dbReference>
<dbReference type="Pfam" id="PF07986">
    <property type="entry name" value="TBCC"/>
    <property type="match status" value="1"/>
</dbReference>
<dbReference type="GO" id="GO:1990075">
    <property type="term" value="C:periciliary membrane compartment"/>
    <property type="evidence" value="ECO:0007669"/>
    <property type="project" value="TreeGrafter"/>
</dbReference>
<feature type="compositionally biased region" description="Low complexity" evidence="4">
    <location>
        <begin position="224"/>
        <end position="237"/>
    </location>
</feature>
<dbReference type="GO" id="GO:0005929">
    <property type="term" value="C:cilium"/>
    <property type="evidence" value="ECO:0007669"/>
    <property type="project" value="TreeGrafter"/>
</dbReference>
<dbReference type="Proteomes" id="UP000054408">
    <property type="component" value="Unassembled WGS sequence"/>
</dbReference>
<comment type="similarity">
    <text evidence="1">Belongs to the TBCC family.</text>
</comment>
<dbReference type="OMA" id="RECEDCD"/>
<evidence type="ECO:0000313" key="7">
    <source>
        <dbReference type="Proteomes" id="UP000054408"/>
    </source>
</evidence>
<dbReference type="OrthoDB" id="194775at2759"/>
<evidence type="ECO:0000256" key="2">
    <source>
        <dbReference type="ARBA" id="ARBA00022741"/>
    </source>
</evidence>
<dbReference type="InterPro" id="IPR012945">
    <property type="entry name" value="Tubulin-bd_cofactor_C_dom"/>
</dbReference>
<feature type="domain" description="C-CAP/cofactor C-like" evidence="5">
    <location>
        <begin position="1"/>
        <end position="152"/>
    </location>
</feature>
<protein>
    <recommendedName>
        <fullName evidence="5">C-CAP/cofactor C-like domain-containing protein</fullName>
    </recommendedName>
</protein>
<name>A0A0L0DR29_THETB</name>
<dbReference type="InterPro" id="IPR017901">
    <property type="entry name" value="C-CAP_CF_C-like"/>
</dbReference>
<dbReference type="STRING" id="461836.A0A0L0DR29"/>
<evidence type="ECO:0000256" key="1">
    <source>
        <dbReference type="ARBA" id="ARBA00008848"/>
    </source>
</evidence>
<evidence type="ECO:0000313" key="6">
    <source>
        <dbReference type="EMBL" id="KNC54471.1"/>
    </source>
</evidence>
<dbReference type="InterPro" id="IPR006599">
    <property type="entry name" value="CARP_motif"/>
</dbReference>
<evidence type="ECO:0000256" key="4">
    <source>
        <dbReference type="SAM" id="MobiDB-lite"/>
    </source>
</evidence>
<evidence type="ECO:0000256" key="3">
    <source>
        <dbReference type="PIRSR" id="PIRSR037947-1"/>
    </source>
</evidence>